<evidence type="ECO:0000256" key="3">
    <source>
        <dbReference type="ARBA" id="ARBA00023143"/>
    </source>
</evidence>
<proteinExistence type="inferred from homology"/>
<dbReference type="GO" id="GO:0009425">
    <property type="term" value="C:bacterial-type flagellum basal body"/>
    <property type="evidence" value="ECO:0007669"/>
    <property type="project" value="UniProtKB-SubCell"/>
</dbReference>
<keyword evidence="6" id="KW-0282">Flagellum</keyword>
<dbReference type="AlphaFoldDB" id="A0A3R9Y118"/>
<comment type="similarity">
    <text evidence="2">Belongs to the flagella basal body rod proteins family.</text>
</comment>
<gene>
    <name evidence="6" type="ORF">EJC49_23965</name>
</gene>
<reference evidence="6 7" key="1">
    <citation type="submission" date="2018-12" db="EMBL/GenBank/DDBJ databases">
        <title>Mesorhizobium carbonis sp. nov., isolated from coal mine water.</title>
        <authorList>
            <person name="Xin W."/>
            <person name="Xu Z."/>
            <person name="Xiang F."/>
            <person name="Zhang J."/>
            <person name="Xi L."/>
            <person name="Liu J."/>
        </authorList>
    </citation>
    <scope>NUCLEOTIDE SEQUENCE [LARGE SCALE GENOMIC DNA]</scope>
    <source>
        <strain evidence="6 7">B2.3</strain>
    </source>
</reference>
<comment type="subcellular location">
    <subcellularLocation>
        <location evidence="1">Bacterial flagellum basal body</location>
    </subcellularLocation>
</comment>
<keyword evidence="3" id="KW-0975">Bacterial flagellum</keyword>
<keyword evidence="6" id="KW-0966">Cell projection</keyword>
<evidence type="ECO:0000256" key="2">
    <source>
        <dbReference type="ARBA" id="ARBA00009677"/>
    </source>
</evidence>
<feature type="domain" description="Flagellar basal body rod protein N-terminal" evidence="4">
    <location>
        <begin position="9"/>
        <end position="35"/>
    </location>
</feature>
<keyword evidence="6" id="KW-0969">Cilium</keyword>
<dbReference type="Proteomes" id="UP000278398">
    <property type="component" value="Unassembled WGS sequence"/>
</dbReference>
<evidence type="ECO:0000313" key="7">
    <source>
        <dbReference type="Proteomes" id="UP000278398"/>
    </source>
</evidence>
<dbReference type="PANTHER" id="PTHR30435">
    <property type="entry name" value="FLAGELLAR PROTEIN"/>
    <property type="match status" value="1"/>
</dbReference>
<sequence length="133" mass="13401">MIGNAAGIALSGMLAESTRLNVAAGNIANARTTGALEPAAGATTVYQPLQVESASTLGGGTVAIVRPLIPGYTAAFEPSASFADENGLVAAPNVDLLGEVTGLMQASLAFRANLAVFETASDMMRALFDLGED</sequence>
<accession>A0A3R9Y118</accession>
<name>A0A3R9Y118_9HYPH</name>
<dbReference type="Pfam" id="PF00460">
    <property type="entry name" value="Flg_bb_rod"/>
    <property type="match status" value="1"/>
</dbReference>
<evidence type="ECO:0000256" key="1">
    <source>
        <dbReference type="ARBA" id="ARBA00004117"/>
    </source>
</evidence>
<protein>
    <submittedName>
        <fullName evidence="6">Flagellar biosynthesis protein FlgC</fullName>
    </submittedName>
</protein>
<comment type="caution">
    <text evidence="6">The sequence shown here is derived from an EMBL/GenBank/DDBJ whole genome shotgun (WGS) entry which is preliminary data.</text>
</comment>
<keyword evidence="7" id="KW-1185">Reference proteome</keyword>
<evidence type="ECO:0000259" key="5">
    <source>
        <dbReference type="Pfam" id="PF06429"/>
    </source>
</evidence>
<dbReference type="EMBL" id="RWKW01000126">
    <property type="protein sequence ID" value="RST81681.1"/>
    <property type="molecule type" value="Genomic_DNA"/>
</dbReference>
<dbReference type="PANTHER" id="PTHR30435:SF33">
    <property type="entry name" value="FLAGELLAR BASAL-BODY ROD PROTEIN"/>
    <property type="match status" value="1"/>
</dbReference>
<dbReference type="Pfam" id="PF06429">
    <property type="entry name" value="Flg_bbr_C"/>
    <property type="match status" value="1"/>
</dbReference>
<dbReference type="InterPro" id="IPR001444">
    <property type="entry name" value="Flag_bb_rod_N"/>
</dbReference>
<dbReference type="RefSeq" id="WP_126702448.1">
    <property type="nucleotide sequence ID" value="NZ_RWKW01000126.1"/>
</dbReference>
<evidence type="ECO:0000313" key="6">
    <source>
        <dbReference type="EMBL" id="RST81681.1"/>
    </source>
</evidence>
<feature type="domain" description="Flagellar basal-body/hook protein C-terminal" evidence="5">
    <location>
        <begin position="87"/>
        <end position="128"/>
    </location>
</feature>
<dbReference type="GO" id="GO:0071978">
    <property type="term" value="P:bacterial-type flagellum-dependent swarming motility"/>
    <property type="evidence" value="ECO:0007669"/>
    <property type="project" value="TreeGrafter"/>
</dbReference>
<dbReference type="InterPro" id="IPR010930">
    <property type="entry name" value="Flg_bb/hook_C_dom"/>
</dbReference>
<evidence type="ECO:0000259" key="4">
    <source>
        <dbReference type="Pfam" id="PF00460"/>
    </source>
</evidence>
<organism evidence="6 7">
    <name type="scientific">Aquibium carbonis</name>
    <dbReference type="NCBI Taxonomy" id="2495581"/>
    <lineage>
        <taxon>Bacteria</taxon>
        <taxon>Pseudomonadati</taxon>
        <taxon>Pseudomonadota</taxon>
        <taxon>Alphaproteobacteria</taxon>
        <taxon>Hyphomicrobiales</taxon>
        <taxon>Phyllobacteriaceae</taxon>
        <taxon>Aquibium</taxon>
    </lineage>
</organism>
<dbReference type="OrthoDB" id="7304634at2"/>